<reference evidence="10" key="1">
    <citation type="submission" date="2018-07" db="EMBL/GenBank/DDBJ databases">
        <authorList>
            <consortium name="Genoscope - CEA"/>
            <person name="William W."/>
        </authorList>
    </citation>
    <scope>NUCLEOTIDE SEQUENCE</scope>
    <source>
        <strain evidence="10">IK1</strain>
    </source>
</reference>
<dbReference type="GO" id="GO:0006508">
    <property type="term" value="P:proteolysis"/>
    <property type="evidence" value="ECO:0007669"/>
    <property type="project" value="UniProtKB-KW"/>
</dbReference>
<keyword evidence="4" id="KW-0378">Hydrolase</keyword>
<dbReference type="InterPro" id="IPR040921">
    <property type="entry name" value="Peptidase_S66C"/>
</dbReference>
<gene>
    <name evidence="10" type="ORF">TRIP_B50459</name>
</gene>
<keyword evidence="5" id="KW-0720">Serine protease</keyword>
<dbReference type="Gene3D" id="3.40.50.10740">
    <property type="entry name" value="Class I glutamine amidotransferase-like"/>
    <property type="match status" value="1"/>
</dbReference>
<dbReference type="CDD" id="cd07025">
    <property type="entry name" value="Peptidase_S66"/>
    <property type="match status" value="1"/>
</dbReference>
<feature type="active site" description="Charge relay system" evidence="6">
    <location>
        <position position="289"/>
    </location>
</feature>
<feature type="domain" description="LD-carboxypeptidase N-terminal" evidence="8">
    <location>
        <begin position="34"/>
        <end position="150"/>
    </location>
</feature>
<name>A0A653AHU2_UNCDX</name>
<dbReference type="GO" id="GO:0008236">
    <property type="term" value="F:serine-type peptidase activity"/>
    <property type="evidence" value="ECO:0007669"/>
    <property type="project" value="UniProtKB-KW"/>
</dbReference>
<feature type="active site" description="Charge relay system" evidence="6">
    <location>
        <position position="224"/>
    </location>
</feature>
<dbReference type="Gene3D" id="3.50.30.60">
    <property type="entry name" value="LD-carboxypeptidase A C-terminal domain-like"/>
    <property type="match status" value="1"/>
</dbReference>
<dbReference type="PANTHER" id="PTHR30237:SF2">
    <property type="entry name" value="MUREIN TETRAPEPTIDE CARBOXYPEPTIDASE"/>
    <property type="match status" value="1"/>
</dbReference>
<evidence type="ECO:0000256" key="4">
    <source>
        <dbReference type="ARBA" id="ARBA00022801"/>
    </source>
</evidence>
<evidence type="ECO:0000256" key="7">
    <source>
        <dbReference type="SAM" id="MobiDB-lite"/>
    </source>
</evidence>
<evidence type="ECO:0000313" key="10">
    <source>
        <dbReference type="EMBL" id="VBB47664.1"/>
    </source>
</evidence>
<sequence length="333" mass="35982">MKMHQESGMCTHSGGQPADVRQKTVAALRPGDMIGIISPAGPLERGDLEAGMAHLRAEGFQIREGRALFARKGYLAGSDAARLEDLHAMFKDRDIKAVFCSRGGYGSLRLLEKIDWPLLAANPKICMGFSDLTALLLAIWRKARFITFHGPVVRQMGELDRQDMAETLAVLRGAPPRPIRLPREGVLRPGRAKGPLIGGNLTLLSHLAGTPYFPDLSGAVLFLEDHGEQPYRVDRMLRHLALSGALRGVSGLIGGDFIQCGTLRTIAALFLELADELDVPCTMGLPSGHGERNVLLPIGAEVELDTLAGILEIMEAPADTVKNSLGSCDEKRP</sequence>
<dbReference type="InterPro" id="IPR027478">
    <property type="entry name" value="LdcA_N"/>
</dbReference>
<dbReference type="Pfam" id="PF02016">
    <property type="entry name" value="Peptidase_S66"/>
    <property type="match status" value="1"/>
</dbReference>
<dbReference type="EMBL" id="UPXX01000032">
    <property type="protein sequence ID" value="VBB47664.1"/>
    <property type="molecule type" value="Genomic_DNA"/>
</dbReference>
<dbReference type="InterPro" id="IPR003507">
    <property type="entry name" value="S66_fam"/>
</dbReference>
<evidence type="ECO:0000259" key="9">
    <source>
        <dbReference type="Pfam" id="PF17676"/>
    </source>
</evidence>
<evidence type="ECO:0000256" key="1">
    <source>
        <dbReference type="ARBA" id="ARBA00010233"/>
    </source>
</evidence>
<evidence type="ECO:0000256" key="6">
    <source>
        <dbReference type="PIRSR" id="PIRSR028757-1"/>
    </source>
</evidence>
<dbReference type="Pfam" id="PF17676">
    <property type="entry name" value="Peptidase_S66C"/>
    <property type="match status" value="1"/>
</dbReference>
<evidence type="ECO:0000256" key="3">
    <source>
        <dbReference type="ARBA" id="ARBA00022670"/>
    </source>
</evidence>
<feature type="domain" description="LD-carboxypeptidase C-terminal" evidence="9">
    <location>
        <begin position="193"/>
        <end position="304"/>
    </location>
</feature>
<keyword evidence="3" id="KW-0645">Protease</keyword>
<dbReference type="GO" id="GO:0004180">
    <property type="term" value="F:carboxypeptidase activity"/>
    <property type="evidence" value="ECO:0007669"/>
    <property type="project" value="UniProtKB-KW"/>
</dbReference>
<keyword evidence="2 10" id="KW-0121">Carboxypeptidase</keyword>
<dbReference type="AlphaFoldDB" id="A0A653AHU2"/>
<feature type="region of interest" description="Disordered" evidence="7">
    <location>
        <begin position="1"/>
        <end position="20"/>
    </location>
</feature>
<evidence type="ECO:0000256" key="2">
    <source>
        <dbReference type="ARBA" id="ARBA00022645"/>
    </source>
</evidence>
<evidence type="ECO:0000256" key="5">
    <source>
        <dbReference type="ARBA" id="ARBA00022825"/>
    </source>
</evidence>
<evidence type="ECO:0000259" key="8">
    <source>
        <dbReference type="Pfam" id="PF02016"/>
    </source>
</evidence>
<dbReference type="InterPro" id="IPR029062">
    <property type="entry name" value="Class_I_gatase-like"/>
</dbReference>
<protein>
    <submittedName>
        <fullName evidence="10">LD-carboxypeptidase</fullName>
    </submittedName>
</protein>
<proteinExistence type="inferred from homology"/>
<comment type="similarity">
    <text evidence="1">Belongs to the peptidase S66 family.</text>
</comment>
<dbReference type="PANTHER" id="PTHR30237">
    <property type="entry name" value="MURAMOYLTETRAPEPTIDE CARBOXYPEPTIDASE"/>
    <property type="match status" value="1"/>
</dbReference>
<dbReference type="InterPro" id="IPR027461">
    <property type="entry name" value="Carboxypeptidase_A_C_sf"/>
</dbReference>
<dbReference type="SUPFAM" id="SSF141986">
    <property type="entry name" value="LD-carboxypeptidase A C-terminal domain-like"/>
    <property type="match status" value="1"/>
</dbReference>
<dbReference type="SUPFAM" id="SSF52317">
    <property type="entry name" value="Class I glutamine amidotransferase-like"/>
    <property type="match status" value="1"/>
</dbReference>
<dbReference type="PIRSF" id="PIRSF028757">
    <property type="entry name" value="LD-carboxypeptidase"/>
    <property type="match status" value="1"/>
</dbReference>
<feature type="active site" description="Nucleophile" evidence="6">
    <location>
        <position position="130"/>
    </location>
</feature>
<dbReference type="InterPro" id="IPR040449">
    <property type="entry name" value="Peptidase_S66_N"/>
</dbReference>
<organism evidence="10">
    <name type="scientific">Uncultured Desulfatiglans sp</name>
    <dbReference type="NCBI Taxonomy" id="1748965"/>
    <lineage>
        <taxon>Bacteria</taxon>
        <taxon>Pseudomonadati</taxon>
        <taxon>Thermodesulfobacteriota</taxon>
        <taxon>Desulfobacteria</taxon>
        <taxon>Desulfatiglandales</taxon>
        <taxon>Desulfatiglandaceae</taxon>
        <taxon>Desulfatiglans</taxon>
        <taxon>environmental samples</taxon>
    </lineage>
</organism>
<accession>A0A653AHU2</accession>